<feature type="compositionally biased region" description="Basic residues" evidence="1">
    <location>
        <begin position="82"/>
        <end position="94"/>
    </location>
</feature>
<feature type="compositionally biased region" description="Basic residues" evidence="1">
    <location>
        <begin position="902"/>
        <end position="912"/>
    </location>
</feature>
<dbReference type="EMBL" id="JAYKXN010000004">
    <property type="protein sequence ID" value="KAK7295138.1"/>
    <property type="molecule type" value="Genomic_DNA"/>
</dbReference>
<dbReference type="PANTHER" id="PTHR16199:SF4">
    <property type="entry name" value="CONDENSIN-2 COMPLEX SUBUNIT G2"/>
    <property type="match status" value="1"/>
</dbReference>
<dbReference type="PANTHER" id="PTHR16199">
    <property type="entry name" value="CONDENSIN-2 COMPLEX SUBUNIT G2"/>
    <property type="match status" value="1"/>
</dbReference>
<feature type="region of interest" description="Disordered" evidence="1">
    <location>
        <begin position="70"/>
        <end position="104"/>
    </location>
</feature>
<dbReference type="GO" id="GO:0000796">
    <property type="term" value="C:condensin complex"/>
    <property type="evidence" value="ECO:0007669"/>
    <property type="project" value="TreeGrafter"/>
</dbReference>
<dbReference type="GO" id="GO:0000070">
    <property type="term" value="P:mitotic sister chromatid segregation"/>
    <property type="evidence" value="ECO:0007669"/>
    <property type="project" value="TreeGrafter"/>
</dbReference>
<dbReference type="GO" id="GO:0005634">
    <property type="term" value="C:nucleus"/>
    <property type="evidence" value="ECO:0007669"/>
    <property type="project" value="InterPro"/>
</dbReference>
<sequence>MEKKLLSSLQSSAEEFISLATKQTLKSSKSTFKTLIHSIKPSSPLSSSLPSSLSDSIIASVHSFQNLLEPNSAKLSSPRTPPSKRLRRSSRHSRTPSQPPPDEKHQILERLRILAHITVLCVSHPKKPFTPSDFLPCVRALHDNLILFESDLILSSEIEGLCEEWWKEDLPGKESLISQSLPFLLSRSLTLKKKVDVHRVYVLREAFTLFDFDDESIQDLKLLLVRCVISPLYLKTEDGRKFLAFIFGLSLQLGRELLAMIRSQIPFGRKSMLEAYGDILFRVWKVAQGDSRSEIENGFLQDLIEAAIHASSGAFASYIRRVLGAFINQRTMDGVEKMLYRLAEPVIFRSLQVANSNVRQNALHLLLDMFPLEDPDATKEEKDTLLDKQFFLLEKLLMDDCPEVRSIAVEGCCRVLHLYWEVIPSPIITKILTQIFDDMSHDVCNEVRLSTLNGIIYLLGNPHSHEILKVLLPRLRHLMLDHVLTVRVATVDLLLHLKDVRNFQFNKVVGLDLLLSALASDQPPVAQKITKLLLPSYFPSNVPIEEACNRCITLVKRDPMAGARFCQFSILEGASRTHLMELVKVFLNMVLSPDKLDANQVEGFLVATSYICDNLASEPCYINALKEFLAGEKVRGLLTVAPKGQAQSSLFNIVSTLCTDNVPEVLKECMAVIRNCSDLPKDVDRQSEMRSAHKLLTSLGGFDDMFEALTALLHKAAYRCHIKFGVDMPYVCLSFSERKKSKSFGNFSIKSKMTHKKQSFKDDYLVAVGVAWQVSDLLLNEDARKAILTSQTFEMLFFSLKLISEVSIVHCGHCEYMDIAPVLAYTALALQMTADNVGRNGGIQNGDTKRKKNKIGSSTLLSENVLELTIEHVLNCLEKLFGTGDMKNHNVDSCKLPSSSRTNKKSKQRRRLSPTDAHCPSNSGSACDEPQRVFCMVKMLTAVLKFLADITAMWFAPHSHGLLLNYTSKCIQHMVSSLDQLYHNQIQFKEDDKKHLNFYLRSSFTYATKVLNMTLTDSDGSSIVSKTFGLANNLLDLIISIESYMGSGYASRVVAAAKPWLPDVLLALGSINILKHSYSGDEHSDASEQMKLYFPKWPLIVAKTELLSVKEAEDYECSQPEKFSAFNKLLQMLIVLLKKNPSVMDAVGVIFLVSSIVGLEQKDFGLTLGLLRFVCSKLFKHDDRDWGDMMLSSLQKIFHKIEREIAEENDEDGLKKLNCAKELVEPLWMYHLYETGRVTRLNGGPKSGDRGCCRM</sequence>
<dbReference type="InterPro" id="IPR024741">
    <property type="entry name" value="Condensin2_G2"/>
</dbReference>
<proteinExistence type="predicted"/>
<evidence type="ECO:0000256" key="1">
    <source>
        <dbReference type="SAM" id="MobiDB-lite"/>
    </source>
</evidence>
<dbReference type="InterPro" id="IPR011989">
    <property type="entry name" value="ARM-like"/>
</dbReference>
<feature type="region of interest" description="Disordered" evidence="1">
    <location>
        <begin position="892"/>
        <end position="926"/>
    </location>
</feature>
<dbReference type="Pfam" id="PF12422">
    <property type="entry name" value="Condensin2nSMC"/>
    <property type="match status" value="1"/>
</dbReference>
<dbReference type="InterPro" id="IPR016024">
    <property type="entry name" value="ARM-type_fold"/>
</dbReference>
<dbReference type="AlphaFoldDB" id="A0AAN9JCA1"/>
<organism evidence="2 3">
    <name type="scientific">Clitoria ternatea</name>
    <name type="common">Butterfly pea</name>
    <dbReference type="NCBI Taxonomy" id="43366"/>
    <lineage>
        <taxon>Eukaryota</taxon>
        <taxon>Viridiplantae</taxon>
        <taxon>Streptophyta</taxon>
        <taxon>Embryophyta</taxon>
        <taxon>Tracheophyta</taxon>
        <taxon>Spermatophyta</taxon>
        <taxon>Magnoliopsida</taxon>
        <taxon>eudicotyledons</taxon>
        <taxon>Gunneridae</taxon>
        <taxon>Pentapetalae</taxon>
        <taxon>rosids</taxon>
        <taxon>fabids</taxon>
        <taxon>Fabales</taxon>
        <taxon>Fabaceae</taxon>
        <taxon>Papilionoideae</taxon>
        <taxon>50 kb inversion clade</taxon>
        <taxon>NPAAA clade</taxon>
        <taxon>indigoferoid/millettioid clade</taxon>
        <taxon>Phaseoleae</taxon>
        <taxon>Clitoria</taxon>
    </lineage>
</organism>
<dbReference type="Proteomes" id="UP001359559">
    <property type="component" value="Unassembled WGS sequence"/>
</dbReference>
<protein>
    <recommendedName>
        <fullName evidence="4">Condensin-2 complex subunit G2</fullName>
    </recommendedName>
</protein>
<gene>
    <name evidence="2" type="ORF">RJT34_18042</name>
</gene>
<accession>A0AAN9JCA1</accession>
<dbReference type="Gene3D" id="1.25.10.10">
    <property type="entry name" value="Leucine-rich Repeat Variant"/>
    <property type="match status" value="1"/>
</dbReference>
<evidence type="ECO:0000313" key="3">
    <source>
        <dbReference type="Proteomes" id="UP001359559"/>
    </source>
</evidence>
<evidence type="ECO:0008006" key="4">
    <source>
        <dbReference type="Google" id="ProtNLM"/>
    </source>
</evidence>
<evidence type="ECO:0000313" key="2">
    <source>
        <dbReference type="EMBL" id="KAK7295138.1"/>
    </source>
</evidence>
<dbReference type="SUPFAM" id="SSF48371">
    <property type="entry name" value="ARM repeat"/>
    <property type="match status" value="1"/>
</dbReference>
<name>A0AAN9JCA1_CLITE</name>
<comment type="caution">
    <text evidence="2">The sequence shown here is derived from an EMBL/GenBank/DDBJ whole genome shotgun (WGS) entry which is preliminary data.</text>
</comment>
<reference evidence="2 3" key="1">
    <citation type="submission" date="2024-01" db="EMBL/GenBank/DDBJ databases">
        <title>The genomes of 5 underutilized Papilionoideae crops provide insights into root nodulation and disease resistance.</title>
        <authorList>
            <person name="Yuan L."/>
        </authorList>
    </citation>
    <scope>NUCLEOTIDE SEQUENCE [LARGE SCALE GENOMIC DNA]</scope>
    <source>
        <strain evidence="2">LY-2023</strain>
        <tissue evidence="2">Leaf</tissue>
    </source>
</reference>
<keyword evidence="3" id="KW-1185">Reference proteome</keyword>